<proteinExistence type="predicted"/>
<reference evidence="7 8" key="1">
    <citation type="journal article" date="2021" name="Microorganisms">
        <title>Acidisoma silvae sp. nov. and Acidisomacellulosilytica sp. nov., Two Acidophilic Bacteria Isolated from Decaying Wood, Hydrolyzing Cellulose and Producing Poly-3-hydroxybutyrate.</title>
        <authorList>
            <person name="Mieszkin S."/>
            <person name="Pouder E."/>
            <person name="Uroz S."/>
            <person name="Simon-Colin C."/>
            <person name="Alain K."/>
        </authorList>
    </citation>
    <scope>NUCLEOTIDE SEQUENCE [LARGE SCALE GENOMIC DNA]</scope>
    <source>
        <strain evidence="7 8">HW T5.17</strain>
    </source>
</reference>
<keyword evidence="5 7" id="KW-0067">ATP-binding</keyword>
<keyword evidence="2" id="KW-0762">Sugar transport</keyword>
<evidence type="ECO:0000313" key="8">
    <source>
        <dbReference type="Proteomes" id="UP000721844"/>
    </source>
</evidence>
<dbReference type="PROSITE" id="PS50893">
    <property type="entry name" value="ABC_TRANSPORTER_2"/>
    <property type="match status" value="2"/>
</dbReference>
<dbReference type="InterPro" id="IPR027417">
    <property type="entry name" value="P-loop_NTPase"/>
</dbReference>
<dbReference type="GO" id="GO:0016887">
    <property type="term" value="F:ATP hydrolysis activity"/>
    <property type="evidence" value="ECO:0007669"/>
    <property type="project" value="InterPro"/>
</dbReference>
<dbReference type="RefSeq" id="WP_227308187.1">
    <property type="nucleotide sequence ID" value="NZ_JAESVA010000004.1"/>
</dbReference>
<dbReference type="Pfam" id="PF00005">
    <property type="entry name" value="ABC_tran"/>
    <property type="match status" value="2"/>
</dbReference>
<dbReference type="CDD" id="cd03215">
    <property type="entry name" value="ABC_Carb_Monos_II"/>
    <property type="match status" value="1"/>
</dbReference>
<dbReference type="Gene3D" id="3.40.50.300">
    <property type="entry name" value="P-loop containing nucleotide triphosphate hydrolases"/>
    <property type="match status" value="2"/>
</dbReference>
<organism evidence="7 8">
    <name type="scientific">Acidisoma cellulosilyticum</name>
    <dbReference type="NCBI Taxonomy" id="2802395"/>
    <lineage>
        <taxon>Bacteria</taxon>
        <taxon>Pseudomonadati</taxon>
        <taxon>Pseudomonadota</taxon>
        <taxon>Alphaproteobacteria</taxon>
        <taxon>Acetobacterales</taxon>
        <taxon>Acidocellaceae</taxon>
        <taxon>Acidisoma</taxon>
    </lineage>
</organism>
<evidence type="ECO:0000256" key="5">
    <source>
        <dbReference type="ARBA" id="ARBA00022840"/>
    </source>
</evidence>
<dbReference type="InterPro" id="IPR003593">
    <property type="entry name" value="AAA+_ATPase"/>
</dbReference>
<protein>
    <submittedName>
        <fullName evidence="7">Sugar ABC transporter ATP-binding protein</fullName>
    </submittedName>
</protein>
<dbReference type="SUPFAM" id="SSF52540">
    <property type="entry name" value="P-loop containing nucleoside triphosphate hydrolases"/>
    <property type="match status" value="2"/>
</dbReference>
<dbReference type="PANTHER" id="PTHR43790">
    <property type="entry name" value="CARBOHYDRATE TRANSPORT ATP-BINDING PROTEIN MG119-RELATED"/>
    <property type="match status" value="1"/>
</dbReference>
<dbReference type="PANTHER" id="PTHR43790:SF9">
    <property type="entry name" value="GALACTOFURANOSE TRANSPORTER ATP-BINDING PROTEIN YTFR"/>
    <property type="match status" value="1"/>
</dbReference>
<dbReference type="Proteomes" id="UP000721844">
    <property type="component" value="Unassembled WGS sequence"/>
</dbReference>
<evidence type="ECO:0000259" key="6">
    <source>
        <dbReference type="PROSITE" id="PS50893"/>
    </source>
</evidence>
<feature type="domain" description="ABC transporter" evidence="6">
    <location>
        <begin position="2"/>
        <end position="237"/>
    </location>
</feature>
<dbReference type="InterPro" id="IPR050107">
    <property type="entry name" value="ABC_carbohydrate_import_ATPase"/>
</dbReference>
<dbReference type="InterPro" id="IPR017871">
    <property type="entry name" value="ABC_transporter-like_CS"/>
</dbReference>
<dbReference type="InterPro" id="IPR003439">
    <property type="entry name" value="ABC_transporter-like_ATP-bd"/>
</dbReference>
<name>A0A964E4P8_9PROT</name>
<evidence type="ECO:0000256" key="2">
    <source>
        <dbReference type="ARBA" id="ARBA00022597"/>
    </source>
</evidence>
<keyword evidence="8" id="KW-1185">Reference proteome</keyword>
<feature type="domain" description="ABC transporter" evidence="6">
    <location>
        <begin position="236"/>
        <end position="491"/>
    </location>
</feature>
<dbReference type="CDD" id="cd03216">
    <property type="entry name" value="ABC_Carb_Monos_I"/>
    <property type="match status" value="1"/>
</dbReference>
<keyword evidence="1" id="KW-0813">Transport</keyword>
<accession>A0A964E4P8</accession>
<dbReference type="AlphaFoldDB" id="A0A964E4P8"/>
<dbReference type="GO" id="GO:0005524">
    <property type="term" value="F:ATP binding"/>
    <property type="evidence" value="ECO:0007669"/>
    <property type="project" value="UniProtKB-KW"/>
</dbReference>
<sequence length="494" mass="52747">MLRMQNIAKRYGATLALEHVDLEVAAGEVMALLGENGAGKSTLVKILSGLEHPDAGSIEVNGAVRAIASPGQAKAMGISYVAQELSVIGCLSVAENVLLGDTTIGVFRSQSRLARLARPYLERVGLGYIDALRPAESFSVAERQLIEIARLLSRKTRIAILDEPTATLSETEIDRVKAAVRALAAEGCAVVYVTHRLGEVFELAGRATIIRNGRSFPAVATSSVTVDQLIEMMLGRRLDQMFPERRGGGGDELLVIKDCLCPGLTAPISLTLRKGEMIGFAGQIGSGANAILKMMAGLLPIQQGSISLHGKPFTPSSAHASIAAQIAFCSDDRKRDGIFAARNLFENLTAPTIDGISRLGVIDRTREAVRARGIAQQFDIDVNKLGRLAGNLSGGNQQKVALGKWIGLDPSILMVEEPTRGVDVGARAEIYRHLRRQTDAGLSVLFSSSDTHEVHGLADRVGTFFRGRLIDLAPASTMTVESMTRAITHPDLAA</sequence>
<evidence type="ECO:0000313" key="7">
    <source>
        <dbReference type="EMBL" id="MCB8881522.1"/>
    </source>
</evidence>
<keyword evidence="3" id="KW-0677">Repeat</keyword>
<evidence type="ECO:0000256" key="3">
    <source>
        <dbReference type="ARBA" id="ARBA00022737"/>
    </source>
</evidence>
<keyword evidence="4" id="KW-0547">Nucleotide-binding</keyword>
<evidence type="ECO:0000256" key="1">
    <source>
        <dbReference type="ARBA" id="ARBA00022448"/>
    </source>
</evidence>
<evidence type="ECO:0000256" key="4">
    <source>
        <dbReference type="ARBA" id="ARBA00022741"/>
    </source>
</evidence>
<comment type="caution">
    <text evidence="7">The sequence shown here is derived from an EMBL/GenBank/DDBJ whole genome shotgun (WGS) entry which is preliminary data.</text>
</comment>
<gene>
    <name evidence="7" type="ORF">ACELLULO517_14825</name>
</gene>
<dbReference type="EMBL" id="JAESVA010000004">
    <property type="protein sequence ID" value="MCB8881522.1"/>
    <property type="molecule type" value="Genomic_DNA"/>
</dbReference>
<dbReference type="PROSITE" id="PS00211">
    <property type="entry name" value="ABC_TRANSPORTER_1"/>
    <property type="match status" value="1"/>
</dbReference>
<dbReference type="SMART" id="SM00382">
    <property type="entry name" value="AAA"/>
    <property type="match status" value="2"/>
</dbReference>